<dbReference type="InterPro" id="IPR023606">
    <property type="entry name" value="CoA-Trfase_III_dom_1_sf"/>
</dbReference>
<dbReference type="SUPFAM" id="SSF89796">
    <property type="entry name" value="CoA-transferase family III (CaiB/BaiF)"/>
    <property type="match status" value="1"/>
</dbReference>
<dbReference type="AlphaFoldDB" id="A0A4V3D8A3"/>
<keyword evidence="1 2" id="KW-0808">Transferase</keyword>
<keyword evidence="3" id="KW-1185">Reference proteome</keyword>
<proteinExistence type="predicted"/>
<evidence type="ECO:0000313" key="3">
    <source>
        <dbReference type="Proteomes" id="UP000295705"/>
    </source>
</evidence>
<dbReference type="Gene3D" id="3.30.1540.10">
    <property type="entry name" value="formyl-coa transferase, domain 3"/>
    <property type="match status" value="1"/>
</dbReference>
<evidence type="ECO:0000313" key="2">
    <source>
        <dbReference type="EMBL" id="TDQ50957.1"/>
    </source>
</evidence>
<dbReference type="InterPro" id="IPR044855">
    <property type="entry name" value="CoA-Trfase_III_dom3_sf"/>
</dbReference>
<dbReference type="PANTHER" id="PTHR48207">
    <property type="entry name" value="SUCCINATE--HYDROXYMETHYLGLUTARATE COA-TRANSFERASE"/>
    <property type="match status" value="1"/>
</dbReference>
<evidence type="ECO:0000256" key="1">
    <source>
        <dbReference type="ARBA" id="ARBA00022679"/>
    </source>
</evidence>
<dbReference type="InterPro" id="IPR003673">
    <property type="entry name" value="CoA-Trfase_fam_III"/>
</dbReference>
<accession>A0A4V3D8A3</accession>
<organism evidence="2 3">
    <name type="scientific">Actinomycetospora succinea</name>
    <dbReference type="NCBI Taxonomy" id="663603"/>
    <lineage>
        <taxon>Bacteria</taxon>
        <taxon>Bacillati</taxon>
        <taxon>Actinomycetota</taxon>
        <taxon>Actinomycetes</taxon>
        <taxon>Pseudonocardiales</taxon>
        <taxon>Pseudonocardiaceae</taxon>
        <taxon>Actinomycetospora</taxon>
    </lineage>
</organism>
<gene>
    <name evidence="2" type="ORF">EV188_109166</name>
</gene>
<protein>
    <submittedName>
        <fullName evidence="2">CoA:oxalate CoA-transferase</fullName>
    </submittedName>
</protein>
<sequence>MAGPYAGLRVFDLSHVIAGPFCTRMLADMGADVVRVEQPAGDLMRALPVRVGDPADRVSSAYAQYNTGKRSLGLDLKDPHGLELALRLADWADVVVENFAPGVLGKLGLGWDVLHARDPRTILCSLSTFGAEGPYAHLSGFGLVAEAYSGLMSLTGEDGGPPMHFGTALADVNSAVHALAALGAALYRRQATGEGTHVDVSAFDSLFAMIDQQPAAGAVTGGAAVGGKYGNRHTTSVPSGVATCADGTHLAYGMAGDVFFARLVTAMDAPDLGERYGAVAARVADPGPLYDRIEAWAATWPTADDLVAHLVAHGLSAARIRGVRENLDDPHLIARGTLQPVDFAGHGEALMPTAPFRFSGAEVRPGRAPGPVAADTDGVLADVLGLSPDEVTALRRNGVVHGPPTRDNDGGTR</sequence>
<dbReference type="OrthoDB" id="4251672at2"/>
<reference evidence="2 3" key="1">
    <citation type="submission" date="2019-03" db="EMBL/GenBank/DDBJ databases">
        <title>Genomic Encyclopedia of Type Strains, Phase IV (KMG-IV): sequencing the most valuable type-strain genomes for metagenomic binning, comparative biology and taxonomic classification.</title>
        <authorList>
            <person name="Goeker M."/>
        </authorList>
    </citation>
    <scope>NUCLEOTIDE SEQUENCE [LARGE SCALE GENOMIC DNA]</scope>
    <source>
        <strain evidence="2 3">DSM 45775</strain>
    </source>
</reference>
<name>A0A4V3D8A3_9PSEU</name>
<dbReference type="RefSeq" id="WP_133829014.1">
    <property type="nucleotide sequence ID" value="NZ_BAABHR010000003.1"/>
</dbReference>
<dbReference type="InterPro" id="IPR050483">
    <property type="entry name" value="CoA-transferase_III_domain"/>
</dbReference>
<dbReference type="GO" id="GO:0008410">
    <property type="term" value="F:CoA-transferase activity"/>
    <property type="evidence" value="ECO:0007669"/>
    <property type="project" value="TreeGrafter"/>
</dbReference>
<dbReference type="PANTHER" id="PTHR48207:SF3">
    <property type="entry name" value="SUCCINATE--HYDROXYMETHYLGLUTARATE COA-TRANSFERASE"/>
    <property type="match status" value="1"/>
</dbReference>
<comment type="caution">
    <text evidence="2">The sequence shown here is derived from an EMBL/GenBank/DDBJ whole genome shotgun (WGS) entry which is preliminary data.</text>
</comment>
<dbReference type="Gene3D" id="3.40.50.10540">
    <property type="entry name" value="Crotonobetainyl-coa:carnitine coa-transferase, domain 1"/>
    <property type="match status" value="1"/>
</dbReference>
<dbReference type="Proteomes" id="UP000295705">
    <property type="component" value="Unassembled WGS sequence"/>
</dbReference>
<dbReference type="EMBL" id="SNYO01000009">
    <property type="protein sequence ID" value="TDQ50957.1"/>
    <property type="molecule type" value="Genomic_DNA"/>
</dbReference>
<dbReference type="Pfam" id="PF02515">
    <property type="entry name" value="CoA_transf_3"/>
    <property type="match status" value="1"/>
</dbReference>